<organism evidence="4 5">
    <name type="scientific">Methylophaga nitratireducenticrescens</name>
    <dbReference type="NCBI Taxonomy" id="754476"/>
    <lineage>
        <taxon>Bacteria</taxon>
        <taxon>Pseudomonadati</taxon>
        <taxon>Pseudomonadota</taxon>
        <taxon>Gammaproteobacteria</taxon>
        <taxon>Thiotrichales</taxon>
        <taxon>Piscirickettsiaceae</taxon>
        <taxon>Methylophaga</taxon>
    </lineage>
</organism>
<proteinExistence type="predicted"/>
<protein>
    <submittedName>
        <fullName evidence="4">Glycosyl transferase</fullName>
    </submittedName>
</protein>
<keyword evidence="1 4" id="KW-0808">Transferase</keyword>
<dbReference type="RefSeq" id="WP_014706323.1">
    <property type="nucleotide sequence ID" value="NC_017857.3"/>
</dbReference>
<feature type="domain" description="Glycosyl transferase family 1" evidence="2">
    <location>
        <begin position="201"/>
        <end position="349"/>
    </location>
</feature>
<feature type="domain" description="Glycosyltransferase subfamily 4-like N-terminal" evidence="3">
    <location>
        <begin position="16"/>
        <end position="178"/>
    </location>
</feature>
<dbReference type="FunFam" id="3.40.50.2000:FF:000119">
    <property type="entry name" value="Glycosyl transferase group 1"/>
    <property type="match status" value="1"/>
</dbReference>
<reference evidence="4 5" key="1">
    <citation type="journal article" date="2012" name="J. Bacteriol.">
        <title>Complete genome sequences of Methylophaga sp. strain JAM1 and Methylophaga sp. strain JAM7.</title>
        <authorList>
            <person name="Villeneuve C."/>
            <person name="Martineau C."/>
            <person name="Mauffrey F."/>
            <person name="Villemur R."/>
        </authorList>
    </citation>
    <scope>NUCLEOTIDE SEQUENCE [LARGE SCALE GENOMIC DNA]</scope>
    <source>
        <strain evidence="4 5">JAM1</strain>
    </source>
</reference>
<dbReference type="InterPro" id="IPR028098">
    <property type="entry name" value="Glyco_trans_4-like_N"/>
</dbReference>
<dbReference type="InterPro" id="IPR001296">
    <property type="entry name" value="Glyco_trans_1"/>
</dbReference>
<dbReference type="Pfam" id="PF00534">
    <property type="entry name" value="Glycos_transf_1"/>
    <property type="match status" value="1"/>
</dbReference>
<name>I1XHS9_METNJ</name>
<dbReference type="Pfam" id="PF13439">
    <property type="entry name" value="Glyco_transf_4"/>
    <property type="match status" value="1"/>
</dbReference>
<dbReference type="PANTHER" id="PTHR46401:SF2">
    <property type="entry name" value="GLYCOSYLTRANSFERASE WBBK-RELATED"/>
    <property type="match status" value="1"/>
</dbReference>
<evidence type="ECO:0000313" key="4">
    <source>
        <dbReference type="EMBL" id="AFI83948.1"/>
    </source>
</evidence>
<dbReference type="OrthoDB" id="9801609at2"/>
<dbReference type="Gene3D" id="3.40.50.2000">
    <property type="entry name" value="Glycogen Phosphorylase B"/>
    <property type="match status" value="2"/>
</dbReference>
<evidence type="ECO:0000259" key="3">
    <source>
        <dbReference type="Pfam" id="PF13439"/>
    </source>
</evidence>
<dbReference type="PANTHER" id="PTHR46401">
    <property type="entry name" value="GLYCOSYLTRANSFERASE WBBK-RELATED"/>
    <property type="match status" value="1"/>
</dbReference>
<evidence type="ECO:0000256" key="1">
    <source>
        <dbReference type="ARBA" id="ARBA00022679"/>
    </source>
</evidence>
<dbReference type="KEGG" id="mej:Q7A_1108"/>
<dbReference type="AlphaFoldDB" id="I1XHS9"/>
<dbReference type="HOGENOM" id="CLU_009583_27_0_6"/>
<dbReference type="eggNOG" id="COG0438">
    <property type="taxonomic scope" value="Bacteria"/>
</dbReference>
<dbReference type="SUPFAM" id="SSF53756">
    <property type="entry name" value="UDP-Glycosyltransferase/glycogen phosphorylase"/>
    <property type="match status" value="1"/>
</dbReference>
<dbReference type="GO" id="GO:0016757">
    <property type="term" value="F:glycosyltransferase activity"/>
    <property type="evidence" value="ECO:0007669"/>
    <property type="project" value="InterPro"/>
</dbReference>
<reference evidence="4 5" key="2">
    <citation type="journal article" date="2013" name="Int. J. Syst. Evol. Microbiol.">
        <title>Methylophaga nitratireducenticrescens sp. nov. and Methylophaga frappieri sp. nov., isolated from the biofilm of the methanol-fed denitrification system treating the seawater at the Montreal Biodome.</title>
        <authorList>
            <person name="Villeneuve C."/>
            <person name="Martineau C."/>
            <person name="Mauffrey F."/>
            <person name="Villemur R."/>
        </authorList>
    </citation>
    <scope>NUCLEOTIDE SEQUENCE [LARGE SCALE GENOMIC DNA]</scope>
    <source>
        <strain evidence="4 5">JAM1</strain>
    </source>
</reference>
<dbReference type="PATRIC" id="fig|754476.3.peg.1092"/>
<dbReference type="GO" id="GO:0009103">
    <property type="term" value="P:lipopolysaccharide biosynthetic process"/>
    <property type="evidence" value="ECO:0007669"/>
    <property type="project" value="TreeGrafter"/>
</dbReference>
<dbReference type="Proteomes" id="UP000009144">
    <property type="component" value="Chromosome"/>
</dbReference>
<evidence type="ECO:0000313" key="5">
    <source>
        <dbReference type="Proteomes" id="UP000009144"/>
    </source>
</evidence>
<accession>I1XHS9</accession>
<gene>
    <name evidence="4" type="ordered locus">Q7A_1108</name>
</gene>
<dbReference type="EMBL" id="CP003390">
    <property type="protein sequence ID" value="AFI83948.1"/>
    <property type="molecule type" value="Genomic_DNA"/>
</dbReference>
<evidence type="ECO:0000259" key="2">
    <source>
        <dbReference type="Pfam" id="PF00534"/>
    </source>
</evidence>
<keyword evidence="5" id="KW-1185">Reference proteome</keyword>
<dbReference type="STRING" id="754476.Q7A_1108"/>
<dbReference type="CDD" id="cd03809">
    <property type="entry name" value="GT4_MtfB-like"/>
    <property type="match status" value="1"/>
</dbReference>
<sequence>MKVLIDVDALIPPLSGIGRYTFNLVSALQSSNAIKELRYVQAGKIVNELEPSETANAARHLARKLPLKSLVRSARQFYIAQRFEKHSRVMSDFIYHAPNYMLLPFKGHSVVTIHDLSFLRHPEFHPEDRVLFWKKNIYKVMNRADQIITDSEFQRREICELLNVDESIVSSIHLGVEKEYHPYDESECSEILQKYDLRYKQFNLVVSTIEPRKNFRRIIEAFTALPDYLKASYPLVIVGDKGWLSADIHVEIDKLIIAGYAKKLGYVAENELPKLYAAASVFIYPSLYEGFGLPVLEAMACGTCVLTSDTTSIPEVAGDSCMLVNPYSIDAIKTGLELLLSNQSLQEEYGVLGINQAKEFTWEKCLNETLSIYQKVT</sequence>